<dbReference type="PROSITE" id="PS51476">
    <property type="entry name" value="PROTEASOME_BETA_2"/>
    <property type="match status" value="1"/>
</dbReference>
<dbReference type="OrthoDB" id="268428at2759"/>
<evidence type="ECO:0000256" key="4">
    <source>
        <dbReference type="ARBA" id="ARBA00023242"/>
    </source>
</evidence>
<dbReference type="PANTHER" id="PTHR32194">
    <property type="entry name" value="METALLOPROTEASE TLDD"/>
    <property type="match status" value="1"/>
</dbReference>
<dbReference type="AlphaFoldDB" id="B3S239"/>
<comment type="subunit">
    <text evidence="6">Component of the proteasome complex.</text>
</comment>
<evidence type="ECO:0000256" key="3">
    <source>
        <dbReference type="ARBA" id="ARBA00022942"/>
    </source>
</evidence>
<reference evidence="7 8" key="1">
    <citation type="journal article" date="2008" name="Nature">
        <title>The Trichoplax genome and the nature of placozoans.</title>
        <authorList>
            <person name="Srivastava M."/>
            <person name="Begovic E."/>
            <person name="Chapman J."/>
            <person name="Putnam N.H."/>
            <person name="Hellsten U."/>
            <person name="Kawashima T."/>
            <person name="Kuo A."/>
            <person name="Mitros T."/>
            <person name="Salamov A."/>
            <person name="Carpenter M.L."/>
            <person name="Signorovitch A.Y."/>
            <person name="Moreno M.A."/>
            <person name="Kamm K."/>
            <person name="Grimwood J."/>
            <person name="Schmutz J."/>
            <person name="Shapiro H."/>
            <person name="Grigoriev I.V."/>
            <person name="Buss L.W."/>
            <person name="Schierwater B."/>
            <person name="Dellaporta S.L."/>
            <person name="Rokhsar D.S."/>
        </authorList>
    </citation>
    <scope>NUCLEOTIDE SEQUENCE [LARGE SCALE GENOMIC DNA]</scope>
    <source>
        <strain evidence="7 8">Grell-BS-1999</strain>
    </source>
</reference>
<sequence length="199" mass="22210">MEFLIGLTGEDFVLVASDSTAGRSVVVMNEAYDKTFKLGDKVMMACSGDPGDSVQFAEFVAKNVELYRIKNGYSMTPNAAANYTRHQLAQSLRSSTPYTVNMLIGGYDEYDGPSLYYLDYLASLQKLPFGAHGYGSYFTFSILDRYYKKGMSKAEALKVLSLCLDEVKKRFIINLPSFNIKFIDKDGIHETSLQDIQAS</sequence>
<dbReference type="PhylomeDB" id="B3S239"/>
<dbReference type="FunFam" id="3.60.20.10:FF:000008">
    <property type="entry name" value="Proteasome subunit beta type-4"/>
    <property type="match status" value="1"/>
</dbReference>
<dbReference type="CDD" id="cd03758">
    <property type="entry name" value="proteasome_beta_type_2"/>
    <property type="match status" value="1"/>
</dbReference>
<proteinExistence type="inferred from homology"/>
<organism evidence="7 8">
    <name type="scientific">Trichoplax adhaerens</name>
    <name type="common">Trichoplax reptans</name>
    <dbReference type="NCBI Taxonomy" id="10228"/>
    <lineage>
        <taxon>Eukaryota</taxon>
        <taxon>Metazoa</taxon>
        <taxon>Placozoa</taxon>
        <taxon>Uniplacotomia</taxon>
        <taxon>Trichoplacea</taxon>
        <taxon>Trichoplacidae</taxon>
        <taxon>Trichoplax</taxon>
    </lineage>
</organism>
<dbReference type="STRING" id="10228.B3S239"/>
<comment type="function">
    <text evidence="6">Component of the proteasome, a multicatalytic proteinase complex which is characterized by its ability to cleave peptides with Arg, Phe, Tyr, Leu, and Glu adjacent to the leaving group at neutral or slightly basic pH. The proteasome has an ATP-dependent proteolytic activity.</text>
</comment>
<evidence type="ECO:0000256" key="1">
    <source>
        <dbReference type="ARBA" id="ARBA00011656"/>
    </source>
</evidence>
<comment type="subunit">
    <text evidence="1">The 26S proteasome consists of a 20S proteasome core and two 19S regulatory subunits. The 20S proteasome core is a barrel-shaped complex made of 28 subunits that are arranged in four stacked rings. The two outer rings are each formed by seven alpha subunits, and the two inner rings are formed by seven beta subunits. The proteolytic activity is exerted by three beta-subunits PSMB5, PSMB6 and PSMB7.</text>
</comment>
<keyword evidence="8" id="KW-1185">Reference proteome</keyword>
<keyword evidence="2 6" id="KW-0963">Cytoplasm</keyword>
<dbReference type="GeneID" id="6755171"/>
<dbReference type="FunCoup" id="B3S239">
    <property type="interactions" value="1272"/>
</dbReference>
<dbReference type="InterPro" id="IPR035206">
    <property type="entry name" value="Proteasome_beta2"/>
</dbReference>
<evidence type="ECO:0000256" key="5">
    <source>
        <dbReference type="ARBA" id="ARBA00049625"/>
    </source>
</evidence>
<name>B3S239_TRIAD</name>
<dbReference type="PROSITE" id="PS00854">
    <property type="entry name" value="PROTEASOME_BETA_1"/>
    <property type="match status" value="1"/>
</dbReference>
<dbReference type="InterPro" id="IPR016050">
    <property type="entry name" value="Proteasome_bsu_CS"/>
</dbReference>
<dbReference type="GO" id="GO:0005634">
    <property type="term" value="C:nucleus"/>
    <property type="evidence" value="ECO:0000318"/>
    <property type="project" value="GO_Central"/>
</dbReference>
<keyword evidence="3 6" id="KW-0647">Proteasome</keyword>
<evidence type="ECO:0000256" key="6">
    <source>
        <dbReference type="RuleBase" id="RU004203"/>
    </source>
</evidence>
<protein>
    <recommendedName>
        <fullName evidence="6">Proteasome subunit beta</fullName>
    </recommendedName>
</protein>
<dbReference type="RefSeq" id="XP_002114275.1">
    <property type="nucleotide sequence ID" value="XM_002114239.1"/>
</dbReference>
<dbReference type="InterPro" id="IPR029055">
    <property type="entry name" value="Ntn_hydrolases_N"/>
</dbReference>
<dbReference type="OMA" id="MKRDHDK"/>
<dbReference type="InParanoid" id="B3S239"/>
<dbReference type="HOGENOM" id="CLU_035750_12_1_1"/>
<evidence type="ECO:0000313" key="8">
    <source>
        <dbReference type="Proteomes" id="UP000009022"/>
    </source>
</evidence>
<comment type="function">
    <text evidence="5">Non-catalytic component of the 20S core proteasome complex involved in the proteolytic degradation of most intracellular proteins. This complex plays numerous essential roles within the cell by associating with different regulatory particles. Associated with two 19S regulatory particles, forms the 26S proteasome and thus participates in the ATP-dependent degradation of ubiquitinated proteins. The 26S proteasome plays a key role in the maintenance of protein homeostasis by removing misfolded or damaged proteins that could impair cellular functions, and by removing proteins whose functions are no longer required. Associated with the PA200 or PA28, the 20S proteasome mediates ubiquitin-independent protein degradation. This type of proteolysis is required in several pathways including spermatogenesis (20S-PA200 complex) or generation of a subset of MHC class I-presented antigenic peptides (20S-PA28 complex).</text>
</comment>
<keyword evidence="4 6" id="KW-0539">Nucleus</keyword>
<dbReference type="InterPro" id="IPR023333">
    <property type="entry name" value="Proteasome_suB-type"/>
</dbReference>
<dbReference type="Pfam" id="PF00227">
    <property type="entry name" value="Proteasome"/>
    <property type="match status" value="1"/>
</dbReference>
<accession>B3S239</accession>
<evidence type="ECO:0000256" key="2">
    <source>
        <dbReference type="ARBA" id="ARBA00022490"/>
    </source>
</evidence>
<dbReference type="KEGG" id="tad:TRIADDRAFT_50465"/>
<dbReference type="InterPro" id="IPR001353">
    <property type="entry name" value="Proteasome_sua/b"/>
</dbReference>
<dbReference type="EMBL" id="DS985247">
    <property type="protein sequence ID" value="EDV23365.1"/>
    <property type="molecule type" value="Genomic_DNA"/>
</dbReference>
<gene>
    <name evidence="7" type="ORF">TRIADDRAFT_50465</name>
</gene>
<dbReference type="GO" id="GO:0005829">
    <property type="term" value="C:cytosol"/>
    <property type="evidence" value="ECO:0000318"/>
    <property type="project" value="GO_Central"/>
</dbReference>
<dbReference type="eggNOG" id="KOG0177">
    <property type="taxonomic scope" value="Eukaryota"/>
</dbReference>
<dbReference type="CTD" id="6755171"/>
<comment type="subcellular location">
    <subcellularLocation>
        <location evidence="6">Cytoplasm</location>
    </subcellularLocation>
    <subcellularLocation>
        <location evidence="6">Nucleus</location>
    </subcellularLocation>
</comment>
<comment type="similarity">
    <text evidence="6">Belongs to the peptidase T1B family.</text>
</comment>
<dbReference type="GO" id="GO:0019774">
    <property type="term" value="C:proteasome core complex, beta-subunit complex"/>
    <property type="evidence" value="ECO:0000318"/>
    <property type="project" value="GO_Central"/>
</dbReference>
<dbReference type="SUPFAM" id="SSF56235">
    <property type="entry name" value="N-terminal nucleophile aminohydrolases (Ntn hydrolases)"/>
    <property type="match status" value="1"/>
</dbReference>
<evidence type="ECO:0000313" key="7">
    <source>
        <dbReference type="EMBL" id="EDV23365.1"/>
    </source>
</evidence>
<dbReference type="Gene3D" id="3.60.20.10">
    <property type="entry name" value="Glutamine Phosphoribosylpyrophosphate, subunit 1, domain 1"/>
    <property type="match status" value="1"/>
</dbReference>
<dbReference type="PANTHER" id="PTHR32194:SF2">
    <property type="entry name" value="PROTEASOME SUBUNIT BETA TYPE-1"/>
    <property type="match status" value="1"/>
</dbReference>
<dbReference type="GO" id="GO:0043161">
    <property type="term" value="P:proteasome-mediated ubiquitin-dependent protein catabolic process"/>
    <property type="evidence" value="ECO:0000318"/>
    <property type="project" value="GO_Central"/>
</dbReference>
<dbReference type="Proteomes" id="UP000009022">
    <property type="component" value="Unassembled WGS sequence"/>
</dbReference>